<feature type="non-terminal residue" evidence="2">
    <location>
        <position position="115"/>
    </location>
</feature>
<name>A0A091FWU8_CUCCA</name>
<dbReference type="Proteomes" id="UP000053760">
    <property type="component" value="Unassembled WGS sequence"/>
</dbReference>
<gene>
    <name evidence="2" type="ORF">N303_14336</name>
</gene>
<evidence type="ECO:0000256" key="1">
    <source>
        <dbReference type="SAM" id="MobiDB-lite"/>
    </source>
</evidence>
<organism evidence="2 3">
    <name type="scientific">Cuculus canorus</name>
    <name type="common">Common cuckoo</name>
    <dbReference type="NCBI Taxonomy" id="55661"/>
    <lineage>
        <taxon>Eukaryota</taxon>
        <taxon>Metazoa</taxon>
        <taxon>Chordata</taxon>
        <taxon>Craniata</taxon>
        <taxon>Vertebrata</taxon>
        <taxon>Euteleostomi</taxon>
        <taxon>Archelosauria</taxon>
        <taxon>Archosauria</taxon>
        <taxon>Dinosauria</taxon>
        <taxon>Saurischia</taxon>
        <taxon>Theropoda</taxon>
        <taxon>Coelurosauria</taxon>
        <taxon>Aves</taxon>
        <taxon>Neognathae</taxon>
        <taxon>Neoaves</taxon>
        <taxon>Otidimorphae</taxon>
        <taxon>Cuculiformes</taxon>
        <taxon>Cuculidae</taxon>
        <taxon>Cuculus</taxon>
    </lineage>
</organism>
<protein>
    <submittedName>
        <fullName evidence="2">Uncharacterized protein</fullName>
    </submittedName>
</protein>
<evidence type="ECO:0000313" key="3">
    <source>
        <dbReference type="Proteomes" id="UP000053760"/>
    </source>
</evidence>
<proteinExistence type="predicted"/>
<reference evidence="2 3" key="1">
    <citation type="submission" date="2014-04" db="EMBL/GenBank/DDBJ databases">
        <title>Genome evolution of avian class.</title>
        <authorList>
            <person name="Zhang G."/>
            <person name="Li C."/>
        </authorList>
    </citation>
    <scope>NUCLEOTIDE SEQUENCE [LARGE SCALE GENOMIC DNA]</scope>
    <source>
        <strain evidence="2">BGI_N303</strain>
    </source>
</reference>
<dbReference type="EMBL" id="KL447440">
    <property type="protein sequence ID" value="KFO73571.1"/>
    <property type="molecule type" value="Genomic_DNA"/>
</dbReference>
<feature type="region of interest" description="Disordered" evidence="1">
    <location>
        <begin position="86"/>
        <end position="115"/>
    </location>
</feature>
<evidence type="ECO:0000313" key="2">
    <source>
        <dbReference type="EMBL" id="KFO73571.1"/>
    </source>
</evidence>
<keyword evidence="3" id="KW-1185">Reference proteome</keyword>
<accession>A0A091FWU8</accession>
<dbReference type="AlphaFoldDB" id="A0A091FWU8"/>
<feature type="compositionally biased region" description="Low complexity" evidence="1">
    <location>
        <begin position="86"/>
        <end position="98"/>
    </location>
</feature>
<sequence length="115" mass="12279">MKIREVCDSPLSAKPVISSFLCSTKPHKNSKGLEDSSATGTHRVEGGKLEVLFPLECTVTAKGAGNQAMAEEKVVKEFEQNNIISSAKSSSTVSTTTTGQKQQLPPSAEMCFETD</sequence>